<dbReference type="AlphaFoldDB" id="A0A081AWB8"/>
<comment type="caution">
    <text evidence="1">The sequence shown here is derived from an EMBL/GenBank/DDBJ whole genome shotgun (WGS) entry which is preliminary data.</text>
</comment>
<name>A0A081AWB8_PHYNI</name>
<organism evidence="1 2">
    <name type="scientific">Phytophthora nicotianae P1976</name>
    <dbReference type="NCBI Taxonomy" id="1317066"/>
    <lineage>
        <taxon>Eukaryota</taxon>
        <taxon>Sar</taxon>
        <taxon>Stramenopiles</taxon>
        <taxon>Oomycota</taxon>
        <taxon>Peronosporomycetes</taxon>
        <taxon>Peronosporales</taxon>
        <taxon>Peronosporaceae</taxon>
        <taxon>Phytophthora</taxon>
    </lineage>
</organism>
<evidence type="ECO:0000313" key="2">
    <source>
        <dbReference type="Proteomes" id="UP000028582"/>
    </source>
</evidence>
<accession>A0A081AWB8</accession>
<evidence type="ECO:0000313" key="1">
    <source>
        <dbReference type="EMBL" id="ETO83179.1"/>
    </source>
</evidence>
<dbReference type="EMBL" id="ANJA01000543">
    <property type="protein sequence ID" value="ETO83179.1"/>
    <property type="molecule type" value="Genomic_DNA"/>
</dbReference>
<dbReference type="Proteomes" id="UP000028582">
    <property type="component" value="Unassembled WGS sequence"/>
</dbReference>
<protein>
    <submittedName>
        <fullName evidence="1">Uncharacterized protein</fullName>
    </submittedName>
</protein>
<reference evidence="1 2" key="1">
    <citation type="submission" date="2013-11" db="EMBL/GenBank/DDBJ databases">
        <title>The Genome Sequence of Phytophthora parasitica P1976.</title>
        <authorList>
            <consortium name="The Broad Institute Genomics Platform"/>
            <person name="Russ C."/>
            <person name="Tyler B."/>
            <person name="Panabieres F."/>
            <person name="Shan W."/>
            <person name="Tripathy S."/>
            <person name="Grunwald N."/>
            <person name="Machado M."/>
            <person name="Johnson C.S."/>
            <person name="Walker B."/>
            <person name="Young S."/>
            <person name="Zeng Q."/>
            <person name="Gargeya S."/>
            <person name="Fitzgerald M."/>
            <person name="Haas B."/>
            <person name="Abouelleil A."/>
            <person name="Allen A.W."/>
            <person name="Alvarado L."/>
            <person name="Arachchi H.M."/>
            <person name="Berlin A.M."/>
            <person name="Chapman S.B."/>
            <person name="Gainer-Dewar J."/>
            <person name="Goldberg J."/>
            <person name="Griggs A."/>
            <person name="Gujja S."/>
            <person name="Hansen M."/>
            <person name="Howarth C."/>
            <person name="Imamovic A."/>
            <person name="Ireland A."/>
            <person name="Larimer J."/>
            <person name="McCowan C."/>
            <person name="Murphy C."/>
            <person name="Pearson M."/>
            <person name="Poon T.W."/>
            <person name="Priest M."/>
            <person name="Roberts A."/>
            <person name="Saif S."/>
            <person name="Shea T."/>
            <person name="Sisk P."/>
            <person name="Sykes S."/>
            <person name="Wortman J."/>
            <person name="Nusbaum C."/>
            <person name="Birren B."/>
        </authorList>
    </citation>
    <scope>NUCLEOTIDE SEQUENCE [LARGE SCALE GENOMIC DNA]</scope>
    <source>
        <strain evidence="1 2">P1976</strain>
    </source>
</reference>
<gene>
    <name evidence="1" type="ORF">F444_02749</name>
</gene>
<proteinExistence type="predicted"/>
<sequence>MSRPTIKDTKTKWKQYKRVRVEYGPKQDILNYIQAGHTANEALDYFYDKAACENDQARSLNFRERGMATVLSKEAEEDIVL</sequence>